<dbReference type="eggNOG" id="COG2304">
    <property type="taxonomic scope" value="Bacteria"/>
</dbReference>
<dbReference type="STRING" id="290512.Paes_0961"/>
<organism evidence="3 4">
    <name type="scientific">Prosthecochloris aestuarii (strain DSM 271 / SK 413)</name>
    <dbReference type="NCBI Taxonomy" id="290512"/>
    <lineage>
        <taxon>Bacteria</taxon>
        <taxon>Pseudomonadati</taxon>
        <taxon>Chlorobiota</taxon>
        <taxon>Chlorobiia</taxon>
        <taxon>Chlorobiales</taxon>
        <taxon>Chlorobiaceae</taxon>
        <taxon>Prosthecochloris</taxon>
    </lineage>
</organism>
<dbReference type="AlphaFoldDB" id="B4S7G7"/>
<dbReference type="InterPro" id="IPR036465">
    <property type="entry name" value="vWFA_dom_sf"/>
</dbReference>
<feature type="coiled-coil region" evidence="1">
    <location>
        <begin position="348"/>
        <end position="389"/>
    </location>
</feature>
<reference evidence="3" key="1">
    <citation type="submission" date="2008-06" db="EMBL/GenBank/DDBJ databases">
        <title>Complete sequence of chromosome of Prosthecochloris aestuarii DSM 271.</title>
        <authorList>
            <consortium name="US DOE Joint Genome Institute"/>
            <person name="Lucas S."/>
            <person name="Copeland A."/>
            <person name="Lapidus A."/>
            <person name="Glavina del Rio T."/>
            <person name="Dalin E."/>
            <person name="Tice H."/>
            <person name="Bruce D."/>
            <person name="Goodwin L."/>
            <person name="Pitluck S."/>
            <person name="Schmutz J."/>
            <person name="Larimer F."/>
            <person name="Land M."/>
            <person name="Hauser L."/>
            <person name="Kyrpides N."/>
            <person name="Anderson I."/>
            <person name="Liu Z."/>
            <person name="Li T."/>
            <person name="Zhao F."/>
            <person name="Overmann J."/>
            <person name="Bryant D.A."/>
            <person name="Richardson P."/>
        </authorList>
    </citation>
    <scope>NUCLEOTIDE SEQUENCE [LARGE SCALE GENOMIC DNA]</scope>
    <source>
        <strain evidence="3">DSM 271</strain>
    </source>
</reference>
<sequence>MMMKKLFLPLVVAMCALPAPAAFAASPAADSSCPDPKNIQDEALREAMGEYALQYDNLRPVDGRCPSDTRLVQLALLLDTSNSMDGLINQAKSQLWRIVNELSRMHKRGGDIRLQVALYEYGNNDLFPSTGFIRQVTPFTEDLDRISEALFSLDTNGGSEYCGHVIGSSLNRLRWNRSDEGLKLIYIAGNEPFNQGPVSYEVACRWASERDIAVNTIYCGDYRVGIDTFWQRGADVGGGSYFAIDSDRVTRGIATPYDDDLMRLDKRMNATYVPYGAQGQARLARQTEQDANAARLSAPVAAERAVSKGSKLYQASDWDLVDAVRQEKLSVDTLDKQYLPDELQGMSADELSGYIDGKQKERQELKQQIAELSRKREAYIREQEEKAADDESLGSAILKNLRDQAGARQFDVK</sequence>
<keyword evidence="4" id="KW-1185">Reference proteome</keyword>
<evidence type="ECO:0000256" key="1">
    <source>
        <dbReference type="SAM" id="Coils"/>
    </source>
</evidence>
<proteinExistence type="predicted"/>
<dbReference type="EMBL" id="CP001108">
    <property type="protein sequence ID" value="ACF46004.1"/>
    <property type="molecule type" value="Genomic_DNA"/>
</dbReference>
<dbReference type="RefSeq" id="WP_012505541.1">
    <property type="nucleotide sequence ID" value="NC_011059.1"/>
</dbReference>
<feature type="signal peptide" evidence="2">
    <location>
        <begin position="1"/>
        <end position="24"/>
    </location>
</feature>
<feature type="chain" id="PRO_5002825753" description="VWFA domain-containing protein" evidence="2">
    <location>
        <begin position="25"/>
        <end position="413"/>
    </location>
</feature>
<dbReference type="SUPFAM" id="SSF53300">
    <property type="entry name" value="vWA-like"/>
    <property type="match status" value="1"/>
</dbReference>
<name>B4S7G7_PROA2</name>
<dbReference type="Proteomes" id="UP000002725">
    <property type="component" value="Chromosome"/>
</dbReference>
<keyword evidence="1" id="KW-0175">Coiled coil</keyword>
<evidence type="ECO:0000256" key="2">
    <source>
        <dbReference type="SAM" id="SignalP"/>
    </source>
</evidence>
<evidence type="ECO:0008006" key="5">
    <source>
        <dbReference type="Google" id="ProtNLM"/>
    </source>
</evidence>
<gene>
    <name evidence="3" type="ordered locus">Paes_0961</name>
</gene>
<dbReference type="Gene3D" id="3.40.50.410">
    <property type="entry name" value="von Willebrand factor, type A domain"/>
    <property type="match status" value="1"/>
</dbReference>
<dbReference type="HOGENOM" id="CLU_040423_0_0_10"/>
<evidence type="ECO:0000313" key="4">
    <source>
        <dbReference type="Proteomes" id="UP000002725"/>
    </source>
</evidence>
<protein>
    <recommendedName>
        <fullName evidence="5">VWFA domain-containing protein</fullName>
    </recommendedName>
</protein>
<accession>B4S7G7</accession>
<dbReference type="KEGG" id="paa:Paes_0961"/>
<evidence type="ECO:0000313" key="3">
    <source>
        <dbReference type="EMBL" id="ACF46004.1"/>
    </source>
</evidence>
<keyword evidence="2" id="KW-0732">Signal</keyword>